<dbReference type="Gene3D" id="3.10.180.10">
    <property type="entry name" value="2,3-Dihydroxybiphenyl 1,2-Dioxygenase, domain 1"/>
    <property type="match status" value="1"/>
</dbReference>
<dbReference type="PANTHER" id="PTHR35908:SF1">
    <property type="entry name" value="CONSERVED PROTEIN"/>
    <property type="match status" value="1"/>
</dbReference>
<dbReference type="GO" id="GO:0016829">
    <property type="term" value="F:lyase activity"/>
    <property type="evidence" value="ECO:0007669"/>
    <property type="project" value="UniProtKB-KW"/>
</dbReference>
<dbReference type="RefSeq" id="WP_190110874.1">
    <property type="nucleotide sequence ID" value="NZ_BMVB01000011.1"/>
</dbReference>
<feature type="domain" description="VOC" evidence="1">
    <location>
        <begin position="4"/>
        <end position="115"/>
    </location>
</feature>
<dbReference type="EMBL" id="BMVB01000011">
    <property type="protein sequence ID" value="GHC56476.1"/>
    <property type="molecule type" value="Genomic_DNA"/>
</dbReference>
<name>A0A918TPH6_STRCJ</name>
<evidence type="ECO:0000313" key="3">
    <source>
        <dbReference type="Proteomes" id="UP000646244"/>
    </source>
</evidence>
<dbReference type="CDD" id="cd06587">
    <property type="entry name" value="VOC"/>
    <property type="match status" value="1"/>
</dbReference>
<dbReference type="AlphaFoldDB" id="A0A918TPH6"/>
<dbReference type="Proteomes" id="UP000646244">
    <property type="component" value="Unassembled WGS sequence"/>
</dbReference>
<reference evidence="2" key="1">
    <citation type="journal article" date="2014" name="Int. J. Syst. Evol. Microbiol.">
        <title>Complete genome sequence of Corynebacterium casei LMG S-19264T (=DSM 44701T), isolated from a smear-ripened cheese.</title>
        <authorList>
            <consortium name="US DOE Joint Genome Institute (JGI-PGF)"/>
            <person name="Walter F."/>
            <person name="Albersmeier A."/>
            <person name="Kalinowski J."/>
            <person name="Ruckert C."/>
        </authorList>
    </citation>
    <scope>NUCLEOTIDE SEQUENCE</scope>
    <source>
        <strain evidence="2">JCM 4633</strain>
    </source>
</reference>
<gene>
    <name evidence="2" type="ORF">GCM10010507_36370</name>
</gene>
<dbReference type="PROSITE" id="PS51819">
    <property type="entry name" value="VOC"/>
    <property type="match status" value="1"/>
</dbReference>
<dbReference type="SUPFAM" id="SSF54593">
    <property type="entry name" value="Glyoxalase/Bleomycin resistance protein/Dihydroxybiphenyl dioxygenase"/>
    <property type="match status" value="1"/>
</dbReference>
<organism evidence="2 3">
    <name type="scientific">Streptomyces cinnamoneus</name>
    <name type="common">Streptoverticillium cinnamoneum</name>
    <dbReference type="NCBI Taxonomy" id="53446"/>
    <lineage>
        <taxon>Bacteria</taxon>
        <taxon>Bacillati</taxon>
        <taxon>Actinomycetota</taxon>
        <taxon>Actinomycetes</taxon>
        <taxon>Kitasatosporales</taxon>
        <taxon>Streptomycetaceae</taxon>
        <taxon>Streptomyces</taxon>
        <taxon>Streptomyces cinnamoneus group</taxon>
    </lineage>
</organism>
<dbReference type="Pfam" id="PF18029">
    <property type="entry name" value="Glyoxalase_6"/>
    <property type="match status" value="1"/>
</dbReference>
<comment type="caution">
    <text evidence="2">The sequence shown here is derived from an EMBL/GenBank/DDBJ whole genome shotgun (WGS) entry which is preliminary data.</text>
</comment>
<proteinExistence type="predicted"/>
<reference evidence="2" key="2">
    <citation type="submission" date="2020-09" db="EMBL/GenBank/DDBJ databases">
        <authorList>
            <person name="Sun Q."/>
            <person name="Ohkuma M."/>
        </authorList>
    </citation>
    <scope>NUCLEOTIDE SEQUENCE</scope>
    <source>
        <strain evidence="2">JCM 4633</strain>
    </source>
</reference>
<keyword evidence="2" id="KW-0456">Lyase</keyword>
<protein>
    <submittedName>
        <fullName evidence="2">Lactoylglutathione lyase</fullName>
    </submittedName>
</protein>
<dbReference type="InterPro" id="IPR037523">
    <property type="entry name" value="VOC_core"/>
</dbReference>
<evidence type="ECO:0000313" key="2">
    <source>
        <dbReference type="EMBL" id="GHC56476.1"/>
    </source>
</evidence>
<dbReference type="InterPro" id="IPR029068">
    <property type="entry name" value="Glyas_Bleomycin-R_OHBP_Dase"/>
</dbReference>
<sequence length="121" mass="13181">MTLSFYTIVIDAHDLAAQARFWCRALDWKVLFEADDEVVIGAGEHTLPGICFVPVGEPKSGKNRLHIDLAPDDQAAEVERLIGLGARPVDVGQGPDVTWRVLADPEGNEFCVLSPKKSLIA</sequence>
<dbReference type="InterPro" id="IPR041581">
    <property type="entry name" value="Glyoxalase_6"/>
</dbReference>
<dbReference type="PANTHER" id="PTHR35908">
    <property type="entry name" value="HYPOTHETICAL FUSION PROTEIN"/>
    <property type="match status" value="1"/>
</dbReference>
<evidence type="ECO:0000259" key="1">
    <source>
        <dbReference type="PROSITE" id="PS51819"/>
    </source>
</evidence>
<accession>A0A918TPH6</accession>